<keyword evidence="3" id="KW-1185">Reference proteome</keyword>
<dbReference type="AlphaFoldDB" id="A0A7Z0J9G0"/>
<name>A0A7Z0J9G0_9ACTN</name>
<sequence length="159" mass="17796">MNIDWSKVLSDPAWWSALSALFALIVAIVSFFAASKAASAASRSAEADELSSRLAKGLARTCHARWEIKIHGQMYDPNADFKQDEHGTGTVKNVGDEVAFDVHATGDIHKRNPVPKVQPGQEFTFQYDISPEDGKNVYIEWSRPEEFEDGRLQIRHGFF</sequence>
<evidence type="ECO:0000313" key="2">
    <source>
        <dbReference type="EMBL" id="NYJ33454.1"/>
    </source>
</evidence>
<organism evidence="2 3">
    <name type="scientific">Nocardiopsis aegyptia</name>
    <dbReference type="NCBI Taxonomy" id="220378"/>
    <lineage>
        <taxon>Bacteria</taxon>
        <taxon>Bacillati</taxon>
        <taxon>Actinomycetota</taxon>
        <taxon>Actinomycetes</taxon>
        <taxon>Streptosporangiales</taxon>
        <taxon>Nocardiopsidaceae</taxon>
        <taxon>Nocardiopsis</taxon>
    </lineage>
</organism>
<evidence type="ECO:0000256" key="1">
    <source>
        <dbReference type="SAM" id="Phobius"/>
    </source>
</evidence>
<gene>
    <name evidence="2" type="ORF">HNR10_001335</name>
</gene>
<keyword evidence="1" id="KW-0472">Membrane</keyword>
<evidence type="ECO:0000313" key="3">
    <source>
        <dbReference type="Proteomes" id="UP000572051"/>
    </source>
</evidence>
<dbReference type="Proteomes" id="UP000572051">
    <property type="component" value="Unassembled WGS sequence"/>
</dbReference>
<protein>
    <submittedName>
        <fullName evidence="2">Uncharacterized protein</fullName>
    </submittedName>
</protein>
<comment type="caution">
    <text evidence="2">The sequence shown here is derived from an EMBL/GenBank/DDBJ whole genome shotgun (WGS) entry which is preliminary data.</text>
</comment>
<dbReference type="EMBL" id="JACCFS010000001">
    <property type="protein sequence ID" value="NYJ33454.1"/>
    <property type="molecule type" value="Genomic_DNA"/>
</dbReference>
<keyword evidence="1" id="KW-0812">Transmembrane</keyword>
<accession>A0A7Z0J9G0</accession>
<reference evidence="2 3" key="1">
    <citation type="submission" date="2020-07" db="EMBL/GenBank/DDBJ databases">
        <title>Sequencing the genomes of 1000 actinobacteria strains.</title>
        <authorList>
            <person name="Klenk H.-P."/>
        </authorList>
    </citation>
    <scope>NUCLEOTIDE SEQUENCE [LARGE SCALE GENOMIC DNA]</scope>
    <source>
        <strain evidence="2 3">DSM 44442</strain>
    </source>
</reference>
<proteinExistence type="predicted"/>
<dbReference type="RefSeq" id="WP_179821637.1">
    <property type="nucleotide sequence ID" value="NZ_JACCFS010000001.1"/>
</dbReference>
<keyword evidence="1" id="KW-1133">Transmembrane helix</keyword>
<feature type="transmembrane region" description="Helical" evidence="1">
    <location>
        <begin position="12"/>
        <end position="34"/>
    </location>
</feature>